<comment type="catalytic activity">
    <reaction evidence="27">
        <text>dodecanoyl-[ACP] + malonyl-[ACP] + H(+) = 3-oxotetradecanoyl-[ACP] + holo-[ACP] + CO2</text>
        <dbReference type="Rhea" id="RHEA:41884"/>
        <dbReference type="Rhea" id="RHEA-COMP:9623"/>
        <dbReference type="Rhea" id="RHEA-COMP:9644"/>
        <dbReference type="Rhea" id="RHEA-COMP:9645"/>
        <dbReference type="Rhea" id="RHEA-COMP:9685"/>
        <dbReference type="ChEBI" id="CHEBI:15378"/>
        <dbReference type="ChEBI" id="CHEBI:16526"/>
        <dbReference type="ChEBI" id="CHEBI:64479"/>
        <dbReference type="ChEBI" id="CHEBI:65264"/>
        <dbReference type="ChEBI" id="CHEBI:78449"/>
        <dbReference type="ChEBI" id="CHEBI:78473"/>
    </reaction>
    <physiologicalReaction direction="left-to-right" evidence="27">
        <dbReference type="Rhea" id="RHEA:41885"/>
    </physiologicalReaction>
</comment>
<dbReference type="InterPro" id="IPR049552">
    <property type="entry name" value="PKS_DH_N"/>
</dbReference>
<evidence type="ECO:0000313" key="56">
    <source>
        <dbReference type="EMBL" id="QEL15394.1"/>
    </source>
</evidence>
<comment type="catalytic activity">
    <reaction evidence="46">
        <text>3-oxohexadecanoyl-[ACP] + NADPH + H(+) = (3R)-hydroxyhexadecanoyl-[ACP] + NADP(+)</text>
        <dbReference type="Rhea" id="RHEA:41904"/>
        <dbReference type="Rhea" id="RHEA-COMP:9649"/>
        <dbReference type="Rhea" id="RHEA-COMP:9650"/>
        <dbReference type="ChEBI" id="CHEBI:15378"/>
        <dbReference type="ChEBI" id="CHEBI:57783"/>
        <dbReference type="ChEBI" id="CHEBI:58349"/>
        <dbReference type="ChEBI" id="CHEBI:78478"/>
        <dbReference type="ChEBI" id="CHEBI:78480"/>
    </reaction>
    <physiologicalReaction direction="left-to-right" evidence="46">
        <dbReference type="Rhea" id="RHEA:41905"/>
    </physiologicalReaction>
</comment>
<comment type="catalytic activity">
    <reaction evidence="11">
        <text>(3R)-hydroxyoctanoyl-[ACP] = (2E)-octenoyl-[ACP] + H2O</text>
        <dbReference type="Rhea" id="RHEA:41844"/>
        <dbReference type="Rhea" id="RHEA-COMP:9634"/>
        <dbReference type="Rhea" id="RHEA-COMP:9635"/>
        <dbReference type="ChEBI" id="CHEBI:15377"/>
        <dbReference type="ChEBI" id="CHEBI:78461"/>
        <dbReference type="ChEBI" id="CHEBI:78462"/>
    </reaction>
    <physiologicalReaction direction="left-to-right" evidence="11">
        <dbReference type="Rhea" id="RHEA:41845"/>
    </physiologicalReaction>
</comment>
<comment type="catalytic activity">
    <reaction evidence="14">
        <text>(3R)-hydroxydecanoyl-[ACP] = (2E)-decenoyl-[ACP] + H2O</text>
        <dbReference type="Rhea" id="RHEA:41860"/>
        <dbReference type="Rhea" id="RHEA-COMP:9638"/>
        <dbReference type="Rhea" id="RHEA-COMP:9639"/>
        <dbReference type="ChEBI" id="CHEBI:15377"/>
        <dbReference type="ChEBI" id="CHEBI:78466"/>
        <dbReference type="ChEBI" id="CHEBI:78467"/>
    </reaction>
    <physiologicalReaction direction="left-to-right" evidence="14">
        <dbReference type="Rhea" id="RHEA:41861"/>
    </physiologicalReaction>
</comment>
<dbReference type="InterPro" id="IPR020806">
    <property type="entry name" value="PKS_PP-bd"/>
</dbReference>
<comment type="catalytic activity">
    <reaction evidence="50">
        <text>octanoyl-[ACP] + malonyl-[ACP] + H(+) = 3-oxodecanoyl-[ACP] + holo-[ACP] + CO2</text>
        <dbReference type="Rhea" id="RHEA:41852"/>
        <dbReference type="Rhea" id="RHEA-COMP:9623"/>
        <dbReference type="Rhea" id="RHEA-COMP:9636"/>
        <dbReference type="Rhea" id="RHEA-COMP:9637"/>
        <dbReference type="Rhea" id="RHEA-COMP:9685"/>
        <dbReference type="ChEBI" id="CHEBI:15378"/>
        <dbReference type="ChEBI" id="CHEBI:16526"/>
        <dbReference type="ChEBI" id="CHEBI:64479"/>
        <dbReference type="ChEBI" id="CHEBI:78449"/>
        <dbReference type="ChEBI" id="CHEBI:78463"/>
        <dbReference type="ChEBI" id="CHEBI:78464"/>
    </reaction>
    <physiologicalReaction direction="left-to-right" evidence="50">
        <dbReference type="Rhea" id="RHEA:41853"/>
    </physiologicalReaction>
</comment>
<dbReference type="InterPro" id="IPR049551">
    <property type="entry name" value="PKS_DH_C"/>
</dbReference>
<comment type="catalytic activity">
    <reaction evidence="29">
        <text>(2E)-hexenoyl-[ACP] + NADPH + H(+) = hexanoyl-[ACP] + NADP(+)</text>
        <dbReference type="Rhea" id="RHEA:41832"/>
        <dbReference type="Rhea" id="RHEA-COMP:9631"/>
        <dbReference type="Rhea" id="RHEA-COMP:9632"/>
        <dbReference type="ChEBI" id="CHEBI:15378"/>
        <dbReference type="ChEBI" id="CHEBI:57783"/>
        <dbReference type="ChEBI" id="CHEBI:58349"/>
        <dbReference type="ChEBI" id="CHEBI:78458"/>
        <dbReference type="ChEBI" id="CHEBI:78459"/>
    </reaction>
    <physiologicalReaction direction="left-to-right" evidence="29">
        <dbReference type="Rhea" id="RHEA:41833"/>
    </physiologicalReaction>
</comment>
<evidence type="ECO:0000256" key="46">
    <source>
        <dbReference type="ARBA" id="ARBA00049414"/>
    </source>
</evidence>
<dbReference type="Gene3D" id="3.40.50.720">
    <property type="entry name" value="NAD(P)-binding Rossmann-like Domain"/>
    <property type="match status" value="3"/>
</dbReference>
<evidence type="ECO:0000256" key="35">
    <source>
        <dbReference type="ARBA" id="ARBA00048420"/>
    </source>
</evidence>
<evidence type="ECO:0000256" key="40">
    <source>
        <dbReference type="ARBA" id="ARBA00048704"/>
    </source>
</evidence>
<comment type="catalytic activity">
    <reaction evidence="30">
        <text>3-oxobutanoyl-[ACP] + NADPH + H(+) = (3R)-hydroxybutanoyl-[ACP] + NADP(+)</text>
        <dbReference type="Rhea" id="RHEA:41804"/>
        <dbReference type="Rhea" id="RHEA-COMP:9625"/>
        <dbReference type="Rhea" id="RHEA-COMP:9626"/>
        <dbReference type="ChEBI" id="CHEBI:15378"/>
        <dbReference type="ChEBI" id="CHEBI:57783"/>
        <dbReference type="ChEBI" id="CHEBI:58349"/>
        <dbReference type="ChEBI" id="CHEBI:78450"/>
        <dbReference type="ChEBI" id="CHEBI:78451"/>
    </reaction>
    <physiologicalReaction direction="left-to-right" evidence="30">
        <dbReference type="Rhea" id="RHEA:41805"/>
    </physiologicalReaction>
</comment>
<accession>A0A5C1AE45</accession>
<comment type="catalytic activity">
    <reaction evidence="13">
        <text>(3R)-hydroxyhexanoyl-[ACP] = (2E)-hexenoyl-[ACP] + H2O</text>
        <dbReference type="Rhea" id="RHEA:41828"/>
        <dbReference type="Rhea" id="RHEA-COMP:9630"/>
        <dbReference type="Rhea" id="RHEA-COMP:9631"/>
        <dbReference type="ChEBI" id="CHEBI:15377"/>
        <dbReference type="ChEBI" id="CHEBI:78457"/>
        <dbReference type="ChEBI" id="CHEBI:78458"/>
    </reaction>
    <physiologicalReaction direction="left-to-right" evidence="13">
        <dbReference type="Rhea" id="RHEA:41829"/>
    </physiologicalReaction>
</comment>
<evidence type="ECO:0000256" key="27">
    <source>
        <dbReference type="ARBA" id="ARBA00047578"/>
    </source>
</evidence>
<evidence type="ECO:0000256" key="36">
    <source>
        <dbReference type="ARBA" id="ARBA00048506"/>
    </source>
</evidence>
<evidence type="ECO:0000256" key="34">
    <source>
        <dbReference type="ARBA" id="ARBA00048289"/>
    </source>
</evidence>
<evidence type="ECO:0000256" key="43">
    <source>
        <dbReference type="ARBA" id="ARBA00049109"/>
    </source>
</evidence>
<dbReference type="GO" id="GO:0031177">
    <property type="term" value="F:phosphopantetheine binding"/>
    <property type="evidence" value="ECO:0007669"/>
    <property type="project" value="InterPro"/>
</dbReference>
<dbReference type="GO" id="GO:0005886">
    <property type="term" value="C:plasma membrane"/>
    <property type="evidence" value="ECO:0007669"/>
    <property type="project" value="TreeGrafter"/>
</dbReference>
<comment type="catalytic activity">
    <reaction evidence="48">
        <text>butanoyl-[ACP] + malonyl-[ACP] + H(+) = 3-oxohexanoyl-[ACP] + holo-[ACP] + CO2</text>
        <dbReference type="Rhea" id="RHEA:41820"/>
        <dbReference type="Rhea" id="RHEA-COMP:9623"/>
        <dbReference type="Rhea" id="RHEA-COMP:9628"/>
        <dbReference type="Rhea" id="RHEA-COMP:9629"/>
        <dbReference type="Rhea" id="RHEA-COMP:9685"/>
        <dbReference type="ChEBI" id="CHEBI:15378"/>
        <dbReference type="ChEBI" id="CHEBI:16526"/>
        <dbReference type="ChEBI" id="CHEBI:64479"/>
        <dbReference type="ChEBI" id="CHEBI:78449"/>
        <dbReference type="ChEBI" id="CHEBI:78454"/>
        <dbReference type="ChEBI" id="CHEBI:78456"/>
    </reaction>
    <physiologicalReaction direction="left-to-right" evidence="48">
        <dbReference type="Rhea" id="RHEA:41821"/>
    </physiologicalReaction>
</comment>
<comment type="function">
    <text evidence="20">Fatty acid synthetase is a multifunctional enzyme that catalyzes the de novo biosynthesis of long-chain saturated fatty acids starting from acetyl-CoA and malonyl-CoA in the presence of NADPH. This multifunctional protein contains 7 catalytic activities and a site for the binding of the prosthetic group 4'-phosphopantetheine of the acyl carrier protein ([ACP]) domain.</text>
</comment>
<comment type="catalytic activity">
    <reaction evidence="35">
        <text>(2E)-octenoyl-[ACP] + NADPH + H(+) = octanoyl-[ACP] + NADP(+)</text>
        <dbReference type="Rhea" id="RHEA:41848"/>
        <dbReference type="Rhea" id="RHEA-COMP:9635"/>
        <dbReference type="Rhea" id="RHEA-COMP:9636"/>
        <dbReference type="ChEBI" id="CHEBI:15378"/>
        <dbReference type="ChEBI" id="CHEBI:57783"/>
        <dbReference type="ChEBI" id="CHEBI:58349"/>
        <dbReference type="ChEBI" id="CHEBI:78462"/>
        <dbReference type="ChEBI" id="CHEBI:78463"/>
    </reaction>
    <physiologicalReaction direction="left-to-right" evidence="35">
        <dbReference type="Rhea" id="RHEA:41849"/>
    </physiologicalReaction>
</comment>
<comment type="catalytic activity">
    <reaction evidence="26">
        <text>(2E)-butenoyl-[ACP] + NADPH + H(+) = butanoyl-[ACP] + NADP(+)</text>
        <dbReference type="Rhea" id="RHEA:41812"/>
        <dbReference type="Rhea" id="RHEA-COMP:9627"/>
        <dbReference type="Rhea" id="RHEA-COMP:9628"/>
        <dbReference type="ChEBI" id="CHEBI:15378"/>
        <dbReference type="ChEBI" id="CHEBI:57783"/>
        <dbReference type="ChEBI" id="CHEBI:58349"/>
        <dbReference type="ChEBI" id="CHEBI:78453"/>
        <dbReference type="ChEBI" id="CHEBI:78454"/>
    </reaction>
    <physiologicalReaction direction="left-to-right" evidence="26">
        <dbReference type="Rhea" id="RHEA:41813"/>
    </physiologicalReaction>
</comment>
<keyword evidence="4" id="KW-0808">Transferase</keyword>
<comment type="catalytic activity">
    <reaction evidence="21">
        <text>3-oxooctadecanoyl-[ACP] + NADPH + H(+) = (3R)-hydroxyoctadecanoyl-[ACP] + NADP(+)</text>
        <dbReference type="Rhea" id="RHEA:41920"/>
        <dbReference type="Rhea" id="RHEA-COMP:9653"/>
        <dbReference type="Rhea" id="RHEA-COMP:9654"/>
        <dbReference type="ChEBI" id="CHEBI:15378"/>
        <dbReference type="ChEBI" id="CHEBI:57783"/>
        <dbReference type="ChEBI" id="CHEBI:58349"/>
        <dbReference type="ChEBI" id="CHEBI:78487"/>
        <dbReference type="ChEBI" id="CHEBI:78488"/>
    </reaction>
    <physiologicalReaction direction="left-to-right" evidence="21">
        <dbReference type="Rhea" id="RHEA:41921"/>
    </physiologicalReaction>
</comment>
<dbReference type="GO" id="GO:0004312">
    <property type="term" value="F:fatty acid synthase activity"/>
    <property type="evidence" value="ECO:0007669"/>
    <property type="project" value="TreeGrafter"/>
</dbReference>
<evidence type="ECO:0000259" key="54">
    <source>
        <dbReference type="PROSITE" id="PS52004"/>
    </source>
</evidence>
<sequence>MNPSEAVPPTHDPKPPPREPLAVVGIGCRLPGGLDSPAAFWDALLRGVDAVCEVPADRWTHTRYHDPSPDKVGGIRNAKGGFLAAIDQFDAEFFGYFPTEAQRLDPQQRLLLEVTHEAMEDAGLRRDQLDGSRTAVFVGSFMYDYLAIQTASEARDEINPYVAMGTAVSSLANRISYDFNLKGPSVTLDTACSSSLVAVHLACLSLWAREADAAIAGGVNVMLRPESSVVLSKAGFLNPDQHCKAFDARANGYVRGEGVGVVVLKTLRRALLDGDAVYAVIRGSGVNQDGYMPEGFTVPNVVSQIALLEAVYADAGVDPLGVNYVEAHGTGTAVGDPIESLALGAVLGRGREAGRRCWMGSVKTNLGHLEGAAGITGFIKGALAAHHGMVPPNLHFHTPNPEIDFEGSNLDVPTRPTPLDADRGPWTVGVNSFGAGGTNAHVVLQGVSPRGPLKRTVTPRREAATLYVVSASHRDALPALALRHADFLSATKLPLDDVAFSAFTRRSRYPHLVAVVGTSAKEVADQFRRFAAGEIERTTLVTRIERQKRPKVGFVFSGQGGQWPRMGLALMDREPAFRHAIEEIDALFHELAGWSLLDELRKPEGESRVDETVIVQPATMAVQVALVALYEHYGVRPHGVVGHSVGEVAAAFASGALTLEAAVRVIYHRSQAQDRAGGGAMLAVGLSLDEARKAVAGYDGRVSVAAVNGPKMLTLSGDPEPLGQIATELEARGVFNRPVRVRVAYHSHHMERIEAEMLAALAGETGSVATTLLYSTVTGRHEVGPHLDAGYWYRNARQSVLFTDALAAMLDDGFDTFVEIGPHPVLVGGSESLFAARDTNATICPTMTRREPEVVVFLQSLARLAARGVEPDPAALFGPNRRYVRLPKYPWQHARYWFEPPAVALQRRGRFDHPFLKRATALVTEDGPAVWEAAVDVQKFPYLRDHVIDGEAVFPATGHLELAWAVAAEQFRHEQFFLENVHFDSPLILPTAGAHPLDVRLEVVSGEGEYRICSRAADAERETPWARHSSGRINTTYDRFDKSTASLAELREQFAGADAVSVERFYDNLRGAGLDYGDRFRAVREVWHRDGELFARLDLPDELAHEAQRLNVHPALLDACLHVVFAASHLSGDPGRVFLPYRIDRVRVHRRPTRAVWSHVKVTRNDEQFLGSDSLVFDTAGELVAEVIGLTCKRLPGAGSRPRDATYDGCYEYRWTPASRTAAHGRVFDCTLAVLFADEGGVCDELAPRLTAEGVRTRVVRAATPDAIETALADVPLDRRCTIVFAAGLTPAQAWRGLNHVPAVPLLLRLAQTLLAREGVPRLFVVTRGAAGVDGDRDLDLAQATLHGMSRVIRNECANVALQVIDLGETTSADELTRELLHCRRDRDESEVALRGVERFVRQLVPVDRDSAEQAASSDEAGVGGAYRAELREPGVLDGVVFCRLPPADVGAGDVEIAVQAAALNFKDVMNGMGLLPEPAVVGGLTAHRLGLEVAGTVVRVGAGVTHLKAGDAVMARVPEGFRGRVVTPAKCAVPMPAGLTPQQAAAVPVIFLTAWYSLHHLARVQPGETVLIHSAAGGVGGAAIQLAHRVGARVIATAGTKEKRAYLRTLGAEHVFDSRSLDFADGVLTATGGRGVDVVLNSLSGRFVAQSLKCLAPFGRFVELGKVDVYRNNKLGLERFGENVSYFVVDVDRLAAHKPDLHFRMLSEIAGQFARGELQPPEVTAFPVSELADALKFMSRAAYRGKIVLDMATARVRALPPRAAAFRPDRAYLISGGASGFGLEVARWLADRGARHLVLLSRSGCKSIADGAAVNALRARGVTAAVERADVADPVAVARLVRRFGGDLPPLAGVIHAAAVLDDATIPATDMTRFARVFAPKAQGAWDLHAATVEAGADLDFFVMLSSISAVLGLYGQINYAAANVFQDALAEHRRRRGLPGTAVNLGVLGEYAGMSRGAGEVVGLLDSQGLAAMPLGDTLAKLEAAVVQRPVQRVAARLDWNRLRAAYPHLARDARFLELMGDAALARGGRKPGADLRGELTDLDPADRTPRLLDELRAALARVVGVRPEQLDAATPIDALGLDSLMLTQLRNWVLRTLDVNLPLIKLLKGPSLNALAADLLGAVTGATPAPSGSPVGSPATPAAFTLADLDSVRVLNPWLIRGCGSTDAPCRLICFHSMGVGASLFTAFLLNPPLGTDIVAVQTPGRENRTGEPVAESVDELVERVVPHLLPLFDRPVIVWGHSYGGVVAREVIRRLREHHAREPVHFLVTGTVAPHLIYLWQRREVMLKAMAADNSPEYLVSLSRYVDNPAFLASIIPLMRADWPLLKNYRYRPAAPLDCPITAFAARQDDMVYPDEVREWGRHTARAFELIEVDGDHWFLNRNRALITATLAAAACAAVPSAAPV</sequence>
<comment type="catalytic activity">
    <reaction evidence="49">
        <text>(2E)-decenoyl-[ACP] + NADPH + H(+) = decanoyl-[ACP] + NADP(+)</text>
        <dbReference type="Rhea" id="RHEA:41864"/>
        <dbReference type="Rhea" id="RHEA-COMP:9639"/>
        <dbReference type="Rhea" id="RHEA-COMP:9640"/>
        <dbReference type="ChEBI" id="CHEBI:15378"/>
        <dbReference type="ChEBI" id="CHEBI:57783"/>
        <dbReference type="ChEBI" id="CHEBI:58349"/>
        <dbReference type="ChEBI" id="CHEBI:78467"/>
        <dbReference type="ChEBI" id="CHEBI:78468"/>
    </reaction>
    <physiologicalReaction direction="left-to-right" evidence="49">
        <dbReference type="Rhea" id="RHEA:41865"/>
    </physiologicalReaction>
</comment>
<evidence type="ECO:0000256" key="33">
    <source>
        <dbReference type="ARBA" id="ARBA00048281"/>
    </source>
</evidence>
<feature type="region of interest" description="N-terminal hotdog fold" evidence="52">
    <location>
        <begin position="913"/>
        <end position="1040"/>
    </location>
</feature>
<dbReference type="InterPro" id="IPR020841">
    <property type="entry name" value="PKS_Beta-ketoAc_synthase_dom"/>
</dbReference>
<evidence type="ECO:0000256" key="13">
    <source>
        <dbReference type="ARBA" id="ARBA00023373"/>
    </source>
</evidence>
<dbReference type="Pfam" id="PF16197">
    <property type="entry name" value="KAsynt_C_assoc"/>
    <property type="match status" value="1"/>
</dbReference>
<dbReference type="GO" id="GO:0004313">
    <property type="term" value="F:[acyl-carrier-protein] S-acetyltransferase activity"/>
    <property type="evidence" value="ECO:0007669"/>
    <property type="project" value="UniProtKB-EC"/>
</dbReference>
<evidence type="ECO:0000256" key="10">
    <source>
        <dbReference type="ARBA" id="ARBA00023315"/>
    </source>
</evidence>
<dbReference type="SMART" id="SM00825">
    <property type="entry name" value="PKS_KS"/>
    <property type="match status" value="1"/>
</dbReference>
<dbReference type="InterPro" id="IPR013154">
    <property type="entry name" value="ADH-like_N"/>
</dbReference>
<dbReference type="GO" id="GO:0005737">
    <property type="term" value="C:cytoplasm"/>
    <property type="evidence" value="ECO:0007669"/>
    <property type="project" value="TreeGrafter"/>
</dbReference>
<evidence type="ECO:0000256" key="45">
    <source>
        <dbReference type="ARBA" id="ARBA00049263"/>
    </source>
</evidence>
<dbReference type="InterPro" id="IPR011032">
    <property type="entry name" value="GroES-like_sf"/>
</dbReference>
<dbReference type="InterPro" id="IPR001031">
    <property type="entry name" value="Thioesterase"/>
</dbReference>
<comment type="catalytic activity">
    <reaction evidence="41">
        <text>3-oxotetradecanoyl-[ACP] + NADPH + H(+) = (3R)-hydroxytetradecanoyl-[ACP] + NADP(+)</text>
        <dbReference type="Rhea" id="RHEA:41888"/>
        <dbReference type="Rhea" id="RHEA-COMP:9645"/>
        <dbReference type="Rhea" id="RHEA-COMP:9646"/>
        <dbReference type="ChEBI" id="CHEBI:15378"/>
        <dbReference type="ChEBI" id="CHEBI:57783"/>
        <dbReference type="ChEBI" id="CHEBI:58349"/>
        <dbReference type="ChEBI" id="CHEBI:78473"/>
        <dbReference type="ChEBI" id="CHEBI:78474"/>
    </reaction>
    <physiologicalReaction direction="left-to-right" evidence="41">
        <dbReference type="Rhea" id="RHEA:41889"/>
    </physiologicalReaction>
</comment>
<evidence type="ECO:0000256" key="48">
    <source>
        <dbReference type="ARBA" id="ARBA00049449"/>
    </source>
</evidence>
<evidence type="ECO:0000256" key="31">
    <source>
        <dbReference type="ARBA" id="ARBA00047961"/>
    </source>
</evidence>
<comment type="catalytic activity">
    <reaction evidence="40">
        <text>hexadecanoyl-[ACP] + H2O = hexadecanoate + holo-[ACP] + H(+)</text>
        <dbReference type="Rhea" id="RHEA:41932"/>
        <dbReference type="Rhea" id="RHEA-COMP:9652"/>
        <dbReference type="Rhea" id="RHEA-COMP:9685"/>
        <dbReference type="ChEBI" id="CHEBI:7896"/>
        <dbReference type="ChEBI" id="CHEBI:15377"/>
        <dbReference type="ChEBI" id="CHEBI:15378"/>
        <dbReference type="ChEBI" id="CHEBI:64479"/>
        <dbReference type="ChEBI" id="CHEBI:78483"/>
        <dbReference type="EC" id="3.1.2.14"/>
    </reaction>
    <physiologicalReaction direction="left-to-right" evidence="40">
        <dbReference type="Rhea" id="RHEA:41933"/>
    </physiologicalReaction>
</comment>
<dbReference type="InterPro" id="IPR029058">
    <property type="entry name" value="AB_hydrolase_fold"/>
</dbReference>
<dbReference type="GO" id="GO:0071770">
    <property type="term" value="P:DIM/DIP cell wall layer assembly"/>
    <property type="evidence" value="ECO:0007669"/>
    <property type="project" value="TreeGrafter"/>
</dbReference>
<dbReference type="PROSITE" id="PS52019">
    <property type="entry name" value="PKS_MFAS_DH"/>
    <property type="match status" value="1"/>
</dbReference>
<name>A0A5C1AE45_9BACT</name>
<proteinExistence type="predicted"/>
<evidence type="ECO:0000256" key="32">
    <source>
        <dbReference type="ARBA" id="ARBA00048051"/>
    </source>
</evidence>
<dbReference type="InterPro" id="IPR014030">
    <property type="entry name" value="Ketoacyl_synth_N"/>
</dbReference>
<dbReference type="InterPro" id="IPR014043">
    <property type="entry name" value="Acyl_transferase_dom"/>
</dbReference>
<evidence type="ECO:0000256" key="7">
    <source>
        <dbReference type="ARBA" id="ARBA00022898"/>
    </source>
</evidence>
<comment type="catalytic activity">
    <reaction evidence="24">
        <text>3-oxodecanoyl-[ACP] + NADPH + H(+) = (3R)-hydroxydecanoyl-[ACP] + NADP(+)</text>
        <dbReference type="Rhea" id="RHEA:41856"/>
        <dbReference type="Rhea" id="RHEA-COMP:9637"/>
        <dbReference type="Rhea" id="RHEA-COMP:9638"/>
        <dbReference type="ChEBI" id="CHEBI:15378"/>
        <dbReference type="ChEBI" id="CHEBI:57783"/>
        <dbReference type="ChEBI" id="CHEBI:58349"/>
        <dbReference type="ChEBI" id="CHEBI:78464"/>
        <dbReference type="ChEBI" id="CHEBI:78466"/>
    </reaction>
    <physiologicalReaction direction="left-to-right" evidence="24">
        <dbReference type="Rhea" id="RHEA:41857"/>
    </physiologicalReaction>
</comment>
<evidence type="ECO:0000313" key="57">
    <source>
        <dbReference type="Proteomes" id="UP000324974"/>
    </source>
</evidence>
<dbReference type="SUPFAM" id="SSF50129">
    <property type="entry name" value="GroES-like"/>
    <property type="match status" value="1"/>
</dbReference>
<keyword evidence="7" id="KW-0663">Pyridoxal phosphate</keyword>
<dbReference type="SMART" id="SM00829">
    <property type="entry name" value="PKS_ER"/>
    <property type="match status" value="1"/>
</dbReference>
<evidence type="ECO:0000256" key="2">
    <source>
        <dbReference type="ARBA" id="ARBA00022450"/>
    </source>
</evidence>
<dbReference type="InterPro" id="IPR036291">
    <property type="entry name" value="NAD(P)-bd_dom_sf"/>
</dbReference>
<dbReference type="Proteomes" id="UP000324974">
    <property type="component" value="Chromosome"/>
</dbReference>
<dbReference type="InterPro" id="IPR013968">
    <property type="entry name" value="PKS_KR"/>
</dbReference>
<dbReference type="Pfam" id="PF08659">
    <property type="entry name" value="KR"/>
    <property type="match status" value="1"/>
</dbReference>
<dbReference type="GO" id="GO:0004316">
    <property type="term" value="F:3-oxoacyl-[acyl-carrier-protein] reductase (NADPH) activity"/>
    <property type="evidence" value="ECO:0007669"/>
    <property type="project" value="UniProtKB-EC"/>
</dbReference>
<dbReference type="KEGG" id="lrs:PX52LOC_02312"/>
<dbReference type="InterPro" id="IPR016036">
    <property type="entry name" value="Malonyl_transacylase_ACP-bd"/>
</dbReference>
<evidence type="ECO:0000256" key="5">
    <source>
        <dbReference type="ARBA" id="ARBA00022799"/>
    </source>
</evidence>
<comment type="function">
    <text evidence="51">Involved in production of the polyketide antibiotic thailandamide.</text>
</comment>
<dbReference type="SMART" id="SM00826">
    <property type="entry name" value="PKS_DH"/>
    <property type="match status" value="1"/>
</dbReference>
<comment type="pathway">
    <text evidence="1">Lipid metabolism.</text>
</comment>
<evidence type="ECO:0000256" key="42">
    <source>
        <dbReference type="ARBA" id="ARBA00049019"/>
    </source>
</evidence>
<dbReference type="GO" id="GO:0141148">
    <property type="term" value="F:enoyl-[acyl-carrier-protein] reductase (NADPH) activity"/>
    <property type="evidence" value="ECO:0007669"/>
    <property type="project" value="UniProtKB-EC"/>
</dbReference>
<dbReference type="Pfam" id="PF00550">
    <property type="entry name" value="PP-binding"/>
    <property type="match status" value="1"/>
</dbReference>
<dbReference type="GO" id="GO:0004315">
    <property type="term" value="F:3-oxoacyl-[acyl-carrier-protein] synthase activity"/>
    <property type="evidence" value="ECO:0007669"/>
    <property type="project" value="UniProtKB-EC"/>
</dbReference>
<comment type="catalytic activity">
    <reaction evidence="32">
        <text>hexadecanoyl-[ACP] + malonyl-[ACP] + H(+) = 3-oxooctadecanoyl-[ACP] + holo-[ACP] + CO2</text>
        <dbReference type="Rhea" id="RHEA:41916"/>
        <dbReference type="Rhea" id="RHEA-COMP:9623"/>
        <dbReference type="Rhea" id="RHEA-COMP:9652"/>
        <dbReference type="Rhea" id="RHEA-COMP:9653"/>
        <dbReference type="Rhea" id="RHEA-COMP:9685"/>
        <dbReference type="ChEBI" id="CHEBI:15378"/>
        <dbReference type="ChEBI" id="CHEBI:16526"/>
        <dbReference type="ChEBI" id="CHEBI:64479"/>
        <dbReference type="ChEBI" id="CHEBI:78449"/>
        <dbReference type="ChEBI" id="CHEBI:78483"/>
        <dbReference type="ChEBI" id="CHEBI:78487"/>
    </reaction>
    <physiologicalReaction direction="left-to-right" evidence="32">
        <dbReference type="Rhea" id="RHEA:41917"/>
    </physiologicalReaction>
</comment>
<dbReference type="PROSITE" id="PS00012">
    <property type="entry name" value="PHOSPHOPANTETHEINE"/>
    <property type="match status" value="1"/>
</dbReference>
<feature type="domain" description="Ketosynthase family 3 (KS3)" evidence="54">
    <location>
        <begin position="18"/>
        <end position="446"/>
    </location>
</feature>
<evidence type="ECO:0000256" key="22">
    <source>
        <dbReference type="ARBA" id="ARBA00047394"/>
    </source>
</evidence>
<comment type="catalytic activity">
    <reaction evidence="44">
        <text>(2E)-tetradecenoyl-[ACP] + NADPH + H(+) = tetradecanoyl-[ACP] + NADP(+)</text>
        <dbReference type="Rhea" id="RHEA:41896"/>
        <dbReference type="Rhea" id="RHEA-COMP:9647"/>
        <dbReference type="Rhea" id="RHEA-COMP:9648"/>
        <dbReference type="ChEBI" id="CHEBI:15378"/>
        <dbReference type="ChEBI" id="CHEBI:57783"/>
        <dbReference type="ChEBI" id="CHEBI:58349"/>
        <dbReference type="ChEBI" id="CHEBI:78475"/>
        <dbReference type="ChEBI" id="CHEBI:78477"/>
    </reaction>
    <physiologicalReaction direction="left-to-right" evidence="44">
        <dbReference type="Rhea" id="RHEA:41897"/>
    </physiologicalReaction>
</comment>
<dbReference type="SUPFAM" id="SSF51735">
    <property type="entry name" value="NAD(P)-binding Rossmann-fold domains"/>
    <property type="match status" value="3"/>
</dbReference>
<keyword evidence="3" id="KW-0597">Phosphoprotein</keyword>
<dbReference type="Gene3D" id="1.10.1200.10">
    <property type="entry name" value="ACP-like"/>
    <property type="match status" value="1"/>
</dbReference>
<dbReference type="PROSITE" id="PS50075">
    <property type="entry name" value="CARRIER"/>
    <property type="match status" value="1"/>
</dbReference>
<dbReference type="InterPro" id="IPR057326">
    <property type="entry name" value="KR_dom"/>
</dbReference>
<dbReference type="PROSITE" id="PS52004">
    <property type="entry name" value="KS3_2"/>
    <property type="match status" value="1"/>
</dbReference>
<evidence type="ECO:0000256" key="30">
    <source>
        <dbReference type="ARBA" id="ARBA00047953"/>
    </source>
</evidence>
<comment type="catalytic activity">
    <reaction evidence="45">
        <text>3-oxododecanoyl-[ACP] + NADPH + H(+) = (3R)-hydroxydodecanoyl-[ACP] + NADP(+)</text>
        <dbReference type="Rhea" id="RHEA:41872"/>
        <dbReference type="Rhea" id="RHEA-COMP:9641"/>
        <dbReference type="Rhea" id="RHEA-COMP:9642"/>
        <dbReference type="ChEBI" id="CHEBI:15378"/>
        <dbReference type="ChEBI" id="CHEBI:57783"/>
        <dbReference type="ChEBI" id="CHEBI:58349"/>
        <dbReference type="ChEBI" id="CHEBI:78469"/>
        <dbReference type="ChEBI" id="CHEBI:78470"/>
    </reaction>
    <physiologicalReaction direction="left-to-right" evidence="45">
        <dbReference type="Rhea" id="RHEA:41873"/>
    </physiologicalReaction>
</comment>
<evidence type="ECO:0000259" key="53">
    <source>
        <dbReference type="PROSITE" id="PS50075"/>
    </source>
</evidence>
<dbReference type="CDD" id="cd00833">
    <property type="entry name" value="PKS"/>
    <property type="match status" value="1"/>
</dbReference>
<dbReference type="Pfam" id="PF08240">
    <property type="entry name" value="ADH_N"/>
    <property type="match status" value="1"/>
</dbReference>
<dbReference type="Gene3D" id="3.90.180.10">
    <property type="entry name" value="Medium-chain alcohol dehydrogenases, catalytic domain"/>
    <property type="match status" value="1"/>
</dbReference>
<keyword evidence="9" id="KW-0511">Multifunctional enzyme</keyword>
<dbReference type="SMART" id="SM00827">
    <property type="entry name" value="PKS_AT"/>
    <property type="match status" value="1"/>
</dbReference>
<evidence type="ECO:0000256" key="16">
    <source>
        <dbReference type="ARBA" id="ARBA00023398"/>
    </source>
</evidence>
<dbReference type="SUPFAM" id="SSF52151">
    <property type="entry name" value="FabD/lysophospholipase-like"/>
    <property type="match status" value="1"/>
</dbReference>
<comment type="catalytic activity">
    <reaction evidence="43">
        <text>decanoyl-[ACP] + malonyl-[ACP] + H(+) = 3-oxododecanoyl-[ACP] + holo-[ACP] + CO2</text>
        <dbReference type="Rhea" id="RHEA:41868"/>
        <dbReference type="Rhea" id="RHEA-COMP:9623"/>
        <dbReference type="Rhea" id="RHEA-COMP:9640"/>
        <dbReference type="Rhea" id="RHEA-COMP:9641"/>
        <dbReference type="Rhea" id="RHEA-COMP:9685"/>
        <dbReference type="ChEBI" id="CHEBI:15378"/>
        <dbReference type="ChEBI" id="CHEBI:16526"/>
        <dbReference type="ChEBI" id="CHEBI:64479"/>
        <dbReference type="ChEBI" id="CHEBI:78449"/>
        <dbReference type="ChEBI" id="CHEBI:78468"/>
        <dbReference type="ChEBI" id="CHEBI:78469"/>
    </reaction>
    <physiologicalReaction direction="left-to-right" evidence="43">
        <dbReference type="Rhea" id="RHEA:41869"/>
    </physiologicalReaction>
</comment>
<dbReference type="EMBL" id="CP042425">
    <property type="protein sequence ID" value="QEL15394.1"/>
    <property type="molecule type" value="Genomic_DNA"/>
</dbReference>
<comment type="catalytic activity">
    <reaction evidence="16">
        <text>(3R)-hydroxytetradecanoyl-[ACP] = (2E)-tetradecenoyl-[ACP] + H2O</text>
        <dbReference type="Rhea" id="RHEA:41892"/>
        <dbReference type="Rhea" id="RHEA-COMP:9646"/>
        <dbReference type="Rhea" id="RHEA-COMP:9647"/>
        <dbReference type="ChEBI" id="CHEBI:15377"/>
        <dbReference type="ChEBI" id="CHEBI:78474"/>
        <dbReference type="ChEBI" id="CHEBI:78475"/>
    </reaction>
    <physiologicalReaction direction="left-to-right" evidence="16">
        <dbReference type="Rhea" id="RHEA:41893"/>
    </physiologicalReaction>
</comment>
<evidence type="ECO:0000256" key="50">
    <source>
        <dbReference type="ARBA" id="ARBA00049533"/>
    </source>
</evidence>
<dbReference type="Pfam" id="PF21089">
    <property type="entry name" value="PKS_DH_N"/>
    <property type="match status" value="1"/>
</dbReference>
<dbReference type="PANTHER" id="PTHR43775:SF37">
    <property type="entry name" value="SI:DKEY-61P9.11"/>
    <property type="match status" value="1"/>
</dbReference>
<dbReference type="Pfam" id="PF00698">
    <property type="entry name" value="Acyl_transf_1"/>
    <property type="match status" value="1"/>
</dbReference>
<dbReference type="Gene3D" id="3.10.129.110">
    <property type="entry name" value="Polyketide synthase dehydratase"/>
    <property type="match status" value="1"/>
</dbReference>
<dbReference type="GO" id="GO:0006633">
    <property type="term" value="P:fatty acid biosynthetic process"/>
    <property type="evidence" value="ECO:0007669"/>
    <property type="project" value="InterPro"/>
</dbReference>
<comment type="catalytic activity">
    <reaction evidence="37">
        <text>3-oxohexanoyl-[ACP] + NADPH + H(+) = (3R)-hydroxyhexanoyl-[ACP] + NADP(+)</text>
        <dbReference type="Rhea" id="RHEA:41824"/>
        <dbReference type="Rhea" id="RHEA-COMP:9629"/>
        <dbReference type="Rhea" id="RHEA-COMP:9630"/>
        <dbReference type="ChEBI" id="CHEBI:15378"/>
        <dbReference type="ChEBI" id="CHEBI:57783"/>
        <dbReference type="ChEBI" id="CHEBI:58349"/>
        <dbReference type="ChEBI" id="CHEBI:78456"/>
        <dbReference type="ChEBI" id="CHEBI:78457"/>
    </reaction>
    <physiologicalReaction direction="left-to-right" evidence="37">
        <dbReference type="Rhea" id="RHEA:41825"/>
    </physiologicalReaction>
</comment>
<dbReference type="PANTHER" id="PTHR43775">
    <property type="entry name" value="FATTY ACID SYNTHASE"/>
    <property type="match status" value="1"/>
</dbReference>
<comment type="catalytic activity">
    <reaction evidence="18">
        <text>(3R)-hydroxyhexadecanoyl-[ACP] = (2E)-hexadecenoyl-[ACP] + H2O</text>
        <dbReference type="Rhea" id="RHEA:41908"/>
        <dbReference type="Rhea" id="RHEA-COMP:9650"/>
        <dbReference type="Rhea" id="RHEA-COMP:9651"/>
        <dbReference type="ChEBI" id="CHEBI:15377"/>
        <dbReference type="ChEBI" id="CHEBI:78480"/>
        <dbReference type="ChEBI" id="CHEBI:78481"/>
    </reaction>
    <physiologicalReaction direction="left-to-right" evidence="18">
        <dbReference type="Rhea" id="RHEA:41909"/>
    </physiologicalReaction>
</comment>
<dbReference type="Pfam" id="PF00975">
    <property type="entry name" value="Thioesterase"/>
    <property type="match status" value="1"/>
</dbReference>
<feature type="region of interest" description="C-terminal hotdog fold" evidence="52">
    <location>
        <begin position="1057"/>
        <end position="1201"/>
    </location>
</feature>
<evidence type="ECO:0000256" key="11">
    <source>
        <dbReference type="ARBA" id="ARBA00023332"/>
    </source>
</evidence>
<comment type="catalytic activity">
    <reaction evidence="36">
        <text>a fatty acyl-[ACP] + malonyl-[ACP] + H(+) = a 3-oxoacyl-[ACP] + holo-[ACP] + CO2</text>
        <dbReference type="Rhea" id="RHEA:22836"/>
        <dbReference type="Rhea" id="RHEA-COMP:9623"/>
        <dbReference type="Rhea" id="RHEA-COMP:9685"/>
        <dbReference type="Rhea" id="RHEA-COMP:9916"/>
        <dbReference type="Rhea" id="RHEA-COMP:14125"/>
        <dbReference type="ChEBI" id="CHEBI:15378"/>
        <dbReference type="ChEBI" id="CHEBI:16526"/>
        <dbReference type="ChEBI" id="CHEBI:64479"/>
        <dbReference type="ChEBI" id="CHEBI:78449"/>
        <dbReference type="ChEBI" id="CHEBI:78776"/>
        <dbReference type="ChEBI" id="CHEBI:138651"/>
        <dbReference type="EC" id="2.3.1.41"/>
    </reaction>
    <physiologicalReaction direction="left-to-right" evidence="36">
        <dbReference type="Rhea" id="RHEA:22837"/>
    </physiologicalReaction>
</comment>
<evidence type="ECO:0000256" key="44">
    <source>
        <dbReference type="ARBA" id="ARBA00049171"/>
    </source>
</evidence>
<dbReference type="InterPro" id="IPR016035">
    <property type="entry name" value="Acyl_Trfase/lysoPLipase"/>
</dbReference>
<dbReference type="SUPFAM" id="SSF53474">
    <property type="entry name" value="alpha/beta-Hydrolases"/>
    <property type="match status" value="1"/>
</dbReference>
<dbReference type="SMART" id="SM00822">
    <property type="entry name" value="PKS_KR"/>
    <property type="match status" value="1"/>
</dbReference>
<dbReference type="InterPro" id="IPR050091">
    <property type="entry name" value="PKS_NRPS_Biosynth_Enz"/>
</dbReference>
<evidence type="ECO:0000259" key="55">
    <source>
        <dbReference type="PROSITE" id="PS52019"/>
    </source>
</evidence>
<dbReference type="FunFam" id="3.40.47.10:FF:000019">
    <property type="entry name" value="Polyketide synthase type I"/>
    <property type="match status" value="1"/>
</dbReference>
<evidence type="ECO:0000256" key="38">
    <source>
        <dbReference type="ARBA" id="ARBA00048650"/>
    </source>
</evidence>
<evidence type="ECO:0000256" key="20">
    <source>
        <dbReference type="ARBA" id="ARBA00023442"/>
    </source>
</evidence>
<feature type="active site" description="Proton acceptor; for dehydratase activity" evidence="52">
    <location>
        <position position="946"/>
    </location>
</feature>
<comment type="catalytic activity">
    <reaction evidence="39">
        <text>holo-[ACP] + acetyl-CoA = acetyl-[ACP] + CoA</text>
        <dbReference type="Rhea" id="RHEA:41788"/>
        <dbReference type="Rhea" id="RHEA-COMP:9621"/>
        <dbReference type="Rhea" id="RHEA-COMP:9685"/>
        <dbReference type="ChEBI" id="CHEBI:57287"/>
        <dbReference type="ChEBI" id="CHEBI:57288"/>
        <dbReference type="ChEBI" id="CHEBI:64479"/>
        <dbReference type="ChEBI" id="CHEBI:78446"/>
        <dbReference type="EC" id="2.3.1.38"/>
    </reaction>
    <physiologicalReaction direction="left-to-right" evidence="39">
        <dbReference type="Rhea" id="RHEA:41789"/>
    </physiologicalReaction>
</comment>
<comment type="catalytic activity">
    <reaction evidence="12">
        <text>(3R)-hydroxydodecanoyl-[ACP] = (2E)-dodecenoyl-[ACP] + H2O</text>
        <dbReference type="Rhea" id="RHEA:41876"/>
        <dbReference type="Rhea" id="RHEA-COMP:9642"/>
        <dbReference type="Rhea" id="RHEA-COMP:9643"/>
        <dbReference type="ChEBI" id="CHEBI:15377"/>
        <dbReference type="ChEBI" id="CHEBI:78470"/>
        <dbReference type="ChEBI" id="CHEBI:78472"/>
    </reaction>
    <physiologicalReaction direction="left-to-right" evidence="12">
        <dbReference type="Rhea" id="RHEA:41877"/>
    </physiologicalReaction>
</comment>
<dbReference type="PROSITE" id="PS00606">
    <property type="entry name" value="KS3_1"/>
    <property type="match status" value="1"/>
</dbReference>
<dbReference type="InterPro" id="IPR020807">
    <property type="entry name" value="PKS_DH"/>
</dbReference>
<keyword evidence="10" id="KW-0012">Acyltransferase</keyword>
<dbReference type="InterPro" id="IPR001227">
    <property type="entry name" value="Ac_transferase_dom_sf"/>
</dbReference>
<dbReference type="Pfam" id="PF00107">
    <property type="entry name" value="ADH_zinc_N"/>
    <property type="match status" value="1"/>
</dbReference>
<comment type="catalytic activity">
    <reaction evidence="47">
        <text>3-oxooctanoyl-[ACP] + NADPH + H(+) = (3R)-hydroxyoctanoyl-[ACP] + NADP(+)</text>
        <dbReference type="Rhea" id="RHEA:41840"/>
        <dbReference type="Rhea" id="RHEA-COMP:9633"/>
        <dbReference type="Rhea" id="RHEA-COMP:9634"/>
        <dbReference type="ChEBI" id="CHEBI:15378"/>
        <dbReference type="ChEBI" id="CHEBI:57783"/>
        <dbReference type="ChEBI" id="CHEBI:58349"/>
        <dbReference type="ChEBI" id="CHEBI:78460"/>
        <dbReference type="ChEBI" id="CHEBI:78461"/>
    </reaction>
    <physiologicalReaction direction="left-to-right" evidence="47">
        <dbReference type="Rhea" id="RHEA:41841"/>
    </physiologicalReaction>
</comment>
<evidence type="ECO:0000256" key="4">
    <source>
        <dbReference type="ARBA" id="ARBA00022679"/>
    </source>
</evidence>
<dbReference type="Gene3D" id="3.40.47.10">
    <property type="match status" value="1"/>
</dbReference>
<dbReference type="GO" id="GO:0016297">
    <property type="term" value="F:fatty acyl-[ACP] hydrolase activity"/>
    <property type="evidence" value="ECO:0007669"/>
    <property type="project" value="UniProtKB-EC"/>
</dbReference>
<evidence type="ECO:0000256" key="21">
    <source>
        <dbReference type="ARBA" id="ARBA00047300"/>
    </source>
</evidence>
<dbReference type="Pfam" id="PF00109">
    <property type="entry name" value="ketoacyl-synt"/>
    <property type="match status" value="1"/>
</dbReference>
<dbReference type="InterPro" id="IPR016039">
    <property type="entry name" value="Thiolase-like"/>
</dbReference>
<comment type="catalytic activity">
    <reaction evidence="28">
        <text>(2E)-hexadecenoyl-[ACP] + NADPH + H(+) = hexadecanoyl-[ACP] + NADP(+)</text>
        <dbReference type="Rhea" id="RHEA:41912"/>
        <dbReference type="Rhea" id="RHEA-COMP:9651"/>
        <dbReference type="Rhea" id="RHEA-COMP:9652"/>
        <dbReference type="ChEBI" id="CHEBI:15378"/>
        <dbReference type="ChEBI" id="CHEBI:57783"/>
        <dbReference type="ChEBI" id="CHEBI:58349"/>
        <dbReference type="ChEBI" id="CHEBI:78481"/>
        <dbReference type="ChEBI" id="CHEBI:78483"/>
    </reaction>
    <physiologicalReaction direction="left-to-right" evidence="28">
        <dbReference type="Rhea" id="RHEA:41913"/>
    </physiologicalReaction>
</comment>
<dbReference type="Gene3D" id="3.30.70.3290">
    <property type="match status" value="1"/>
</dbReference>
<comment type="catalytic activity">
    <reaction evidence="33">
        <text>(2E)-dodecenoyl-[ACP] + NADPH + H(+) = dodecanoyl-[ACP] + NADP(+)</text>
        <dbReference type="Rhea" id="RHEA:41880"/>
        <dbReference type="Rhea" id="RHEA-COMP:9643"/>
        <dbReference type="Rhea" id="RHEA-COMP:9644"/>
        <dbReference type="ChEBI" id="CHEBI:15378"/>
        <dbReference type="ChEBI" id="CHEBI:57783"/>
        <dbReference type="ChEBI" id="CHEBI:58349"/>
        <dbReference type="ChEBI" id="CHEBI:65264"/>
        <dbReference type="ChEBI" id="CHEBI:78472"/>
    </reaction>
    <physiologicalReaction direction="left-to-right" evidence="33">
        <dbReference type="Rhea" id="RHEA:41881"/>
    </physiologicalReaction>
</comment>
<keyword evidence="57" id="KW-1185">Reference proteome</keyword>
<dbReference type="GO" id="GO:0019171">
    <property type="term" value="F:(3R)-hydroxyacyl-[acyl-carrier-protein] dehydratase activity"/>
    <property type="evidence" value="ECO:0007669"/>
    <property type="project" value="UniProtKB-EC"/>
</dbReference>
<evidence type="ECO:0000256" key="26">
    <source>
        <dbReference type="ARBA" id="ARBA00047500"/>
    </source>
</evidence>
<dbReference type="InterPro" id="IPR006162">
    <property type="entry name" value="Ppantetheine_attach_site"/>
</dbReference>
<comment type="catalytic activity">
    <reaction evidence="38">
        <text>a 2,3-saturated acyl-[ACP] + NADP(+) = a (2E)-enoyl-[ACP] + NADPH + H(+)</text>
        <dbReference type="Rhea" id="RHEA:22564"/>
        <dbReference type="Rhea" id="RHEA-COMP:9925"/>
        <dbReference type="Rhea" id="RHEA-COMP:9926"/>
        <dbReference type="ChEBI" id="CHEBI:15378"/>
        <dbReference type="ChEBI" id="CHEBI:57783"/>
        <dbReference type="ChEBI" id="CHEBI:58349"/>
        <dbReference type="ChEBI" id="CHEBI:78784"/>
        <dbReference type="ChEBI" id="CHEBI:78785"/>
        <dbReference type="EC" id="1.3.1.39"/>
    </reaction>
    <physiologicalReaction direction="right-to-left" evidence="38">
        <dbReference type="Rhea" id="RHEA:22566"/>
    </physiologicalReaction>
</comment>
<comment type="catalytic activity">
    <reaction evidence="15">
        <text>a (3R)-hydroxyacyl-[ACP] = a (2E)-enoyl-[ACP] + H2O</text>
        <dbReference type="Rhea" id="RHEA:13097"/>
        <dbReference type="Rhea" id="RHEA-COMP:9925"/>
        <dbReference type="Rhea" id="RHEA-COMP:9945"/>
        <dbReference type="ChEBI" id="CHEBI:15377"/>
        <dbReference type="ChEBI" id="CHEBI:78784"/>
        <dbReference type="ChEBI" id="CHEBI:78827"/>
        <dbReference type="EC" id="4.2.1.59"/>
    </reaction>
    <physiologicalReaction direction="left-to-right" evidence="15">
        <dbReference type="Rhea" id="RHEA:13098"/>
    </physiologicalReaction>
</comment>
<comment type="catalytic activity">
    <reaction evidence="23">
        <text>a (3R)-hydroxyacyl-[ACP] + NADP(+) = a 3-oxoacyl-[ACP] + NADPH + H(+)</text>
        <dbReference type="Rhea" id="RHEA:17397"/>
        <dbReference type="Rhea" id="RHEA-COMP:9916"/>
        <dbReference type="Rhea" id="RHEA-COMP:9945"/>
        <dbReference type="ChEBI" id="CHEBI:15378"/>
        <dbReference type="ChEBI" id="CHEBI:57783"/>
        <dbReference type="ChEBI" id="CHEBI:58349"/>
        <dbReference type="ChEBI" id="CHEBI:78776"/>
        <dbReference type="ChEBI" id="CHEBI:78827"/>
        <dbReference type="EC" id="1.1.1.100"/>
    </reaction>
    <physiologicalReaction direction="right-to-left" evidence="23">
        <dbReference type="Rhea" id="RHEA:17399"/>
    </physiologicalReaction>
</comment>
<dbReference type="FunFam" id="3.40.50.720:FF:000209">
    <property type="entry name" value="Polyketide synthase Pks12"/>
    <property type="match status" value="1"/>
</dbReference>
<reference evidence="57" key="1">
    <citation type="submission" date="2019-08" db="EMBL/GenBank/DDBJ databases">
        <title>Limnoglobus roseus gen. nov., sp. nov., a novel freshwater planctomycete with a giant genome from the family Gemmataceae.</title>
        <authorList>
            <person name="Kulichevskaya I.S."/>
            <person name="Naumoff D.G."/>
            <person name="Miroshnikov K."/>
            <person name="Ivanova A."/>
            <person name="Philippov D.A."/>
            <person name="Hakobyan A."/>
            <person name="Rijpstra I.C."/>
            <person name="Sinninghe Damste J.S."/>
            <person name="Liesack W."/>
            <person name="Dedysh S.N."/>
        </authorList>
    </citation>
    <scope>NUCLEOTIDE SEQUENCE [LARGE SCALE GENOMIC DNA]</scope>
    <source>
        <strain evidence="57">PX52</strain>
    </source>
</reference>
<comment type="catalytic activity">
    <reaction evidence="31">
        <text>acetyl-[ACP] + malonyl-[ACP] + H(+) = 3-oxobutanoyl-[ACP] + holo-[ACP] + CO2</text>
        <dbReference type="Rhea" id="RHEA:41800"/>
        <dbReference type="Rhea" id="RHEA-COMP:9621"/>
        <dbReference type="Rhea" id="RHEA-COMP:9623"/>
        <dbReference type="Rhea" id="RHEA-COMP:9625"/>
        <dbReference type="Rhea" id="RHEA-COMP:9685"/>
        <dbReference type="ChEBI" id="CHEBI:15378"/>
        <dbReference type="ChEBI" id="CHEBI:16526"/>
        <dbReference type="ChEBI" id="CHEBI:64479"/>
        <dbReference type="ChEBI" id="CHEBI:78446"/>
        <dbReference type="ChEBI" id="CHEBI:78449"/>
        <dbReference type="ChEBI" id="CHEBI:78450"/>
    </reaction>
    <physiologicalReaction direction="left-to-right" evidence="31">
        <dbReference type="Rhea" id="RHEA:41801"/>
    </physiologicalReaction>
</comment>
<evidence type="ECO:0000256" key="39">
    <source>
        <dbReference type="ARBA" id="ARBA00048691"/>
    </source>
</evidence>
<dbReference type="Pfam" id="PF02801">
    <property type="entry name" value="Ketoacyl-synt_C"/>
    <property type="match status" value="1"/>
</dbReference>
<dbReference type="Gene3D" id="3.40.50.1820">
    <property type="entry name" value="alpha/beta hydrolase"/>
    <property type="match status" value="1"/>
</dbReference>
<evidence type="ECO:0000256" key="19">
    <source>
        <dbReference type="ARBA" id="ARBA00023402"/>
    </source>
</evidence>
<dbReference type="FunFam" id="3.40.366.10:FF:000002">
    <property type="entry name" value="Probable polyketide synthase 2"/>
    <property type="match status" value="1"/>
</dbReference>
<keyword evidence="8" id="KW-0456">Lyase</keyword>
<dbReference type="InterPro" id="IPR013149">
    <property type="entry name" value="ADH-like_C"/>
</dbReference>
<dbReference type="SUPFAM" id="SSF47336">
    <property type="entry name" value="ACP-like"/>
    <property type="match status" value="1"/>
</dbReference>
<evidence type="ECO:0000256" key="8">
    <source>
        <dbReference type="ARBA" id="ARBA00023239"/>
    </source>
</evidence>
<keyword evidence="2" id="KW-0596">Phosphopantetheine</keyword>
<dbReference type="InterPro" id="IPR049900">
    <property type="entry name" value="PKS_mFAS_DH"/>
</dbReference>
<dbReference type="SMART" id="SM00823">
    <property type="entry name" value="PKS_PP"/>
    <property type="match status" value="1"/>
</dbReference>
<feature type="domain" description="PKS/mFAS DH" evidence="55">
    <location>
        <begin position="913"/>
        <end position="1201"/>
    </location>
</feature>
<dbReference type="InterPro" id="IPR042104">
    <property type="entry name" value="PKS_dehydratase_sf"/>
</dbReference>
<evidence type="ECO:0000256" key="41">
    <source>
        <dbReference type="ARBA" id="ARBA00048935"/>
    </source>
</evidence>
<evidence type="ECO:0000256" key="14">
    <source>
        <dbReference type="ARBA" id="ARBA00023388"/>
    </source>
</evidence>
<evidence type="ECO:0000256" key="25">
    <source>
        <dbReference type="ARBA" id="ARBA00047451"/>
    </source>
</evidence>
<evidence type="ECO:0000256" key="1">
    <source>
        <dbReference type="ARBA" id="ARBA00005189"/>
    </source>
</evidence>
<evidence type="ECO:0000256" key="6">
    <source>
        <dbReference type="ARBA" id="ARBA00022857"/>
    </source>
</evidence>
<dbReference type="OrthoDB" id="219272at2"/>
<comment type="catalytic activity">
    <reaction evidence="25">
        <text>tetradecanoyl-[ACP] + malonyl-[ACP] + H(+) = 3-oxohexadecanoyl-[ACP] + holo-[ACP] + CO2</text>
        <dbReference type="Rhea" id="RHEA:41900"/>
        <dbReference type="Rhea" id="RHEA-COMP:9623"/>
        <dbReference type="Rhea" id="RHEA-COMP:9648"/>
        <dbReference type="Rhea" id="RHEA-COMP:9649"/>
        <dbReference type="Rhea" id="RHEA-COMP:9685"/>
        <dbReference type="ChEBI" id="CHEBI:15378"/>
        <dbReference type="ChEBI" id="CHEBI:16526"/>
        <dbReference type="ChEBI" id="CHEBI:64479"/>
        <dbReference type="ChEBI" id="CHEBI:78449"/>
        <dbReference type="ChEBI" id="CHEBI:78477"/>
        <dbReference type="ChEBI" id="CHEBI:78478"/>
    </reaction>
    <physiologicalReaction direction="left-to-right" evidence="25">
        <dbReference type="Rhea" id="RHEA:41901"/>
    </physiologicalReaction>
</comment>
<keyword evidence="6" id="KW-0521">NADP</keyword>
<dbReference type="Pfam" id="PF14765">
    <property type="entry name" value="PS-DH"/>
    <property type="match status" value="1"/>
</dbReference>
<keyword evidence="5" id="KW-0702">S-nitrosylation</keyword>
<evidence type="ECO:0000256" key="15">
    <source>
        <dbReference type="ARBA" id="ARBA00023394"/>
    </source>
</evidence>
<dbReference type="CDD" id="cd05195">
    <property type="entry name" value="enoyl_red"/>
    <property type="match status" value="1"/>
</dbReference>
<dbReference type="SUPFAM" id="SSF53901">
    <property type="entry name" value="Thiolase-like"/>
    <property type="match status" value="1"/>
</dbReference>
<comment type="catalytic activity">
    <reaction evidence="42">
        <text>(2E)-octadecenoyl-[ACP] + NADPH + H(+) = octadecanoyl-[ACP] + NADP(+)</text>
        <dbReference type="Rhea" id="RHEA:41928"/>
        <dbReference type="Rhea" id="RHEA-COMP:9655"/>
        <dbReference type="Rhea" id="RHEA-COMP:9656"/>
        <dbReference type="ChEBI" id="CHEBI:15378"/>
        <dbReference type="ChEBI" id="CHEBI:57783"/>
        <dbReference type="ChEBI" id="CHEBI:58349"/>
        <dbReference type="ChEBI" id="CHEBI:78489"/>
        <dbReference type="ChEBI" id="CHEBI:78495"/>
    </reaction>
    <physiologicalReaction direction="left-to-right" evidence="42">
        <dbReference type="Rhea" id="RHEA:41929"/>
    </physiologicalReaction>
</comment>
<feature type="active site" description="Proton donor; for dehydratase activity" evidence="52">
    <location>
        <position position="1118"/>
    </location>
</feature>
<protein>
    <submittedName>
        <fullName evidence="56">KR domain-containing protein</fullName>
    </submittedName>
</protein>
<evidence type="ECO:0000256" key="17">
    <source>
        <dbReference type="ARBA" id="ARBA00023399"/>
    </source>
</evidence>
<evidence type="ECO:0000256" key="24">
    <source>
        <dbReference type="ARBA" id="ARBA00047440"/>
    </source>
</evidence>
<dbReference type="InterPro" id="IPR036736">
    <property type="entry name" value="ACP-like_sf"/>
</dbReference>
<dbReference type="InterPro" id="IPR032821">
    <property type="entry name" value="PKS_assoc"/>
</dbReference>
<dbReference type="InterPro" id="IPR009081">
    <property type="entry name" value="PP-bd_ACP"/>
</dbReference>
<evidence type="ECO:0000256" key="52">
    <source>
        <dbReference type="PROSITE-ProRule" id="PRU01363"/>
    </source>
</evidence>
<evidence type="ECO:0000256" key="29">
    <source>
        <dbReference type="ARBA" id="ARBA00047897"/>
    </source>
</evidence>
<dbReference type="InterPro" id="IPR018201">
    <property type="entry name" value="Ketoacyl_synth_AS"/>
</dbReference>
<dbReference type="InterPro" id="IPR014031">
    <property type="entry name" value="Ketoacyl_synth_C"/>
</dbReference>
<dbReference type="RefSeq" id="WP_149110215.1">
    <property type="nucleotide sequence ID" value="NZ_CP042425.1"/>
</dbReference>
<comment type="catalytic activity">
    <reaction evidence="22">
        <text>hexanoyl-[ACP] + malonyl-[ACP] + H(+) = 3-oxooctanoyl-[ACP] + holo-[ACP] + CO2</text>
        <dbReference type="Rhea" id="RHEA:41836"/>
        <dbReference type="Rhea" id="RHEA-COMP:9623"/>
        <dbReference type="Rhea" id="RHEA-COMP:9632"/>
        <dbReference type="Rhea" id="RHEA-COMP:9633"/>
        <dbReference type="Rhea" id="RHEA-COMP:9685"/>
        <dbReference type="ChEBI" id="CHEBI:15378"/>
        <dbReference type="ChEBI" id="CHEBI:16526"/>
        <dbReference type="ChEBI" id="CHEBI:64479"/>
        <dbReference type="ChEBI" id="CHEBI:78449"/>
        <dbReference type="ChEBI" id="CHEBI:78459"/>
        <dbReference type="ChEBI" id="CHEBI:78460"/>
    </reaction>
    <physiologicalReaction direction="left-to-right" evidence="22">
        <dbReference type="Rhea" id="RHEA:41837"/>
    </physiologicalReaction>
</comment>
<evidence type="ECO:0000256" key="18">
    <source>
        <dbReference type="ARBA" id="ARBA00023401"/>
    </source>
</evidence>
<dbReference type="SUPFAM" id="SSF55048">
    <property type="entry name" value="Probable ACP-binding domain of malonyl-CoA ACP transacylase"/>
    <property type="match status" value="1"/>
</dbReference>
<evidence type="ECO:0000256" key="28">
    <source>
        <dbReference type="ARBA" id="ARBA00047810"/>
    </source>
</evidence>
<gene>
    <name evidence="56" type="ORF">PX52LOC_02312</name>
</gene>
<dbReference type="Gene3D" id="3.40.366.10">
    <property type="entry name" value="Malonyl-Coenzyme A Acyl Carrier Protein, domain 2"/>
    <property type="match status" value="1"/>
</dbReference>
<evidence type="ECO:0000256" key="49">
    <source>
        <dbReference type="ARBA" id="ARBA00049521"/>
    </source>
</evidence>
<evidence type="ECO:0000256" key="37">
    <source>
        <dbReference type="ARBA" id="ARBA00048571"/>
    </source>
</evidence>
<evidence type="ECO:0000256" key="47">
    <source>
        <dbReference type="ARBA" id="ARBA00049422"/>
    </source>
</evidence>
<evidence type="ECO:0000256" key="23">
    <source>
        <dbReference type="ARBA" id="ARBA00047400"/>
    </source>
</evidence>
<organism evidence="56 57">
    <name type="scientific">Limnoglobus roseus</name>
    <dbReference type="NCBI Taxonomy" id="2598579"/>
    <lineage>
        <taxon>Bacteria</taxon>
        <taxon>Pseudomonadati</taxon>
        <taxon>Planctomycetota</taxon>
        <taxon>Planctomycetia</taxon>
        <taxon>Gemmatales</taxon>
        <taxon>Gemmataceae</taxon>
        <taxon>Limnoglobus</taxon>
    </lineage>
</organism>
<evidence type="ECO:0000256" key="9">
    <source>
        <dbReference type="ARBA" id="ARBA00023268"/>
    </source>
</evidence>
<evidence type="ECO:0000256" key="3">
    <source>
        <dbReference type="ARBA" id="ARBA00022553"/>
    </source>
</evidence>
<comment type="catalytic activity">
    <reaction evidence="17">
        <text>(3R)-hydroxyoctadecanoyl-[ACP] = (2E)-octadecenoyl-[ACP] + H2O</text>
        <dbReference type="Rhea" id="RHEA:41924"/>
        <dbReference type="Rhea" id="RHEA-COMP:9654"/>
        <dbReference type="Rhea" id="RHEA-COMP:9655"/>
        <dbReference type="ChEBI" id="CHEBI:15377"/>
        <dbReference type="ChEBI" id="CHEBI:78488"/>
        <dbReference type="ChEBI" id="CHEBI:78489"/>
    </reaction>
    <physiologicalReaction direction="left-to-right" evidence="17">
        <dbReference type="Rhea" id="RHEA:41925"/>
    </physiologicalReaction>
</comment>
<evidence type="ECO:0000256" key="51">
    <source>
        <dbReference type="ARBA" id="ARBA00054155"/>
    </source>
</evidence>
<feature type="domain" description="Carrier" evidence="53">
    <location>
        <begin position="2052"/>
        <end position="2126"/>
    </location>
</feature>
<comment type="catalytic activity">
    <reaction evidence="34">
        <text>tetradecanoyl-[ACP] + H2O = tetradecanoate + holo-[ACP] + H(+)</text>
        <dbReference type="Rhea" id="RHEA:30123"/>
        <dbReference type="Rhea" id="RHEA-COMP:9648"/>
        <dbReference type="Rhea" id="RHEA-COMP:9685"/>
        <dbReference type="ChEBI" id="CHEBI:15377"/>
        <dbReference type="ChEBI" id="CHEBI:15378"/>
        <dbReference type="ChEBI" id="CHEBI:30807"/>
        <dbReference type="ChEBI" id="CHEBI:64479"/>
        <dbReference type="ChEBI" id="CHEBI:78477"/>
        <dbReference type="EC" id="3.1.2.14"/>
    </reaction>
    <physiologicalReaction direction="left-to-right" evidence="34">
        <dbReference type="Rhea" id="RHEA:30124"/>
    </physiologicalReaction>
</comment>
<evidence type="ECO:0000256" key="12">
    <source>
        <dbReference type="ARBA" id="ARBA00023351"/>
    </source>
</evidence>
<dbReference type="InterPro" id="IPR020843">
    <property type="entry name" value="ER"/>
</dbReference>
<comment type="catalytic activity">
    <reaction evidence="19">
        <text>(3R)-hydroxybutanoyl-[ACP] = (2E)-butenoyl-[ACP] + H2O</text>
        <dbReference type="Rhea" id="RHEA:41808"/>
        <dbReference type="Rhea" id="RHEA-COMP:9626"/>
        <dbReference type="Rhea" id="RHEA-COMP:9627"/>
        <dbReference type="ChEBI" id="CHEBI:15377"/>
        <dbReference type="ChEBI" id="CHEBI:78451"/>
        <dbReference type="ChEBI" id="CHEBI:78453"/>
    </reaction>
    <physiologicalReaction direction="left-to-right" evidence="19">
        <dbReference type="Rhea" id="RHEA:41809"/>
    </physiologicalReaction>
</comment>